<dbReference type="RefSeq" id="WP_091056979.1">
    <property type="nucleotide sequence ID" value="NZ_FNCF01000001.1"/>
</dbReference>
<feature type="region of interest" description="Disordered" evidence="1">
    <location>
        <begin position="67"/>
        <end position="104"/>
    </location>
</feature>
<evidence type="ECO:0000313" key="2">
    <source>
        <dbReference type="EMBL" id="SDF48382.1"/>
    </source>
</evidence>
<dbReference type="InterPro" id="IPR047728">
    <property type="entry name" value="LipDrop-assoc"/>
</dbReference>
<keyword evidence="3" id="KW-1185">Reference proteome</keyword>
<evidence type="ECO:0000256" key="1">
    <source>
        <dbReference type="SAM" id="MobiDB-lite"/>
    </source>
</evidence>
<dbReference type="OrthoDB" id="3544242at2"/>
<organism evidence="2 3">
    <name type="scientific">Klenkia brasiliensis</name>
    <dbReference type="NCBI Taxonomy" id="333142"/>
    <lineage>
        <taxon>Bacteria</taxon>
        <taxon>Bacillati</taxon>
        <taxon>Actinomycetota</taxon>
        <taxon>Actinomycetes</taxon>
        <taxon>Geodermatophilales</taxon>
        <taxon>Geodermatophilaceae</taxon>
        <taxon>Klenkia</taxon>
    </lineage>
</organism>
<name>A0A1G7LFN8_9ACTN</name>
<accession>A0A1G7LFN8</accession>
<dbReference type="NCBIfam" id="NF033649">
    <property type="entry name" value="LipDrop_Rv1109c"/>
    <property type="match status" value="1"/>
</dbReference>
<dbReference type="Proteomes" id="UP000198863">
    <property type="component" value="Unassembled WGS sequence"/>
</dbReference>
<evidence type="ECO:0008006" key="4">
    <source>
        <dbReference type="Google" id="ProtNLM"/>
    </source>
</evidence>
<gene>
    <name evidence="2" type="ORF">SAMN05660324_0250</name>
</gene>
<sequence length="290" mass="30512">MAREIPEPVRAVAGLAATLLDEARKLPETLPGLPVRAVGLAMQTALKVQQEYSGLVARGDELLTGLRGDDEPGLATFDDDEDDLPPAAPAATGGLGSRTSSFDRVPVDPEDAFAPDGYLVEDEPVEDEPLDDEPVEEPVLVVDEAAAVGDDDLTDETLATEELLATGLTADLGGAVLTDADVATLPDDPQADEITAAVDELAVGMSDSAAEDDAVIAASEKAIDAAHEVAAEAPVSGYEGFTIAQLRGRLRGYQPVTVDELLAWEEAHQARPPFLTLLRNRKEKLAREQG</sequence>
<protein>
    <recommendedName>
        <fullName evidence="4">Lipid droplet-associated protein</fullName>
    </recommendedName>
</protein>
<dbReference type="EMBL" id="FNCF01000001">
    <property type="protein sequence ID" value="SDF48382.1"/>
    <property type="molecule type" value="Genomic_DNA"/>
</dbReference>
<dbReference type="AlphaFoldDB" id="A0A1G7LFN8"/>
<reference evidence="3" key="1">
    <citation type="submission" date="2016-10" db="EMBL/GenBank/DDBJ databases">
        <authorList>
            <person name="Varghese N."/>
            <person name="Submissions S."/>
        </authorList>
    </citation>
    <scope>NUCLEOTIDE SEQUENCE [LARGE SCALE GENOMIC DNA]</scope>
    <source>
        <strain evidence="3">DSM 44526</strain>
    </source>
</reference>
<proteinExistence type="predicted"/>
<evidence type="ECO:0000313" key="3">
    <source>
        <dbReference type="Proteomes" id="UP000198863"/>
    </source>
</evidence>